<evidence type="ECO:0000256" key="1">
    <source>
        <dbReference type="SAM" id="Phobius"/>
    </source>
</evidence>
<dbReference type="AlphaFoldDB" id="A0A0B3W3Y4"/>
<feature type="transmembrane region" description="Helical" evidence="1">
    <location>
        <begin position="69"/>
        <end position="90"/>
    </location>
</feature>
<dbReference type="InterPro" id="IPR010398">
    <property type="entry name" value="DUF997"/>
</dbReference>
<keyword evidence="1" id="KW-1133">Transmembrane helix</keyword>
<evidence type="ECO:0000313" key="2">
    <source>
        <dbReference type="EMBL" id="KHS57127.1"/>
    </source>
</evidence>
<keyword evidence="1" id="KW-0472">Membrane</keyword>
<dbReference type="Proteomes" id="UP000031189">
    <property type="component" value="Unassembled WGS sequence"/>
</dbReference>
<gene>
    <name evidence="2" type="ORF">QX51_09880</name>
</gene>
<proteinExistence type="predicted"/>
<accession>A0A0B3W3Y4</accession>
<dbReference type="EMBL" id="JWHR01000091">
    <property type="protein sequence ID" value="KHS57127.1"/>
    <property type="molecule type" value="Genomic_DNA"/>
</dbReference>
<reference evidence="2 3" key="1">
    <citation type="submission" date="2014-12" db="EMBL/GenBank/DDBJ databases">
        <title>Draft genome sequence of Terrisporobacter sp. 08-306576, isolated from the blood culture of a bacteremia patient.</title>
        <authorList>
            <person name="Lund L.C."/>
            <person name="Sydenham T.V."/>
            <person name="Hogh S.V."/>
            <person name="Skov M.N."/>
            <person name="Kemp M."/>
            <person name="Justesen U.S."/>
        </authorList>
    </citation>
    <scope>NUCLEOTIDE SEQUENCE [LARGE SCALE GENOMIC DNA]</scope>
    <source>
        <strain evidence="2 3">08-306576</strain>
    </source>
</reference>
<dbReference type="STRING" id="1577792.QX51_09880"/>
<name>A0A0B3W3Y4_9FIRM</name>
<dbReference type="Pfam" id="PF06196">
    <property type="entry name" value="DUF997"/>
    <property type="match status" value="1"/>
</dbReference>
<dbReference type="PANTHER" id="PTHR39174">
    <property type="entry name" value="INNER MEMBRANE PROTEIN-RELATED"/>
    <property type="match status" value="1"/>
</dbReference>
<keyword evidence="1" id="KW-0812">Transmembrane</keyword>
<comment type="caution">
    <text evidence="2">The sequence shown here is derived from an EMBL/GenBank/DDBJ whole genome shotgun (WGS) entry which is preliminary data.</text>
</comment>
<feature type="transmembrane region" description="Helical" evidence="1">
    <location>
        <begin position="32"/>
        <end position="49"/>
    </location>
</feature>
<protein>
    <submittedName>
        <fullName evidence="2">Sodium:pantothenate symporter</fullName>
    </submittedName>
</protein>
<sequence>MLKKESNPMEDNKGKKNIFIEDPRYKQCNKEAWMGLGLGIFNLIWWFSWGYGLGSKPVSEYTYIMGFPTWFFMSCIVGSILFSILTVVMINKYFKNMSLEALSEEEIEEYRKEYK</sequence>
<keyword evidence="3" id="KW-1185">Reference proteome</keyword>
<dbReference type="PANTHER" id="PTHR39174:SF1">
    <property type="entry name" value="INNER MEMBRANE PROTEIN"/>
    <property type="match status" value="1"/>
</dbReference>
<evidence type="ECO:0000313" key="3">
    <source>
        <dbReference type="Proteomes" id="UP000031189"/>
    </source>
</evidence>
<organism evidence="2 3">
    <name type="scientific">Terrisporobacter othiniensis</name>
    <dbReference type="NCBI Taxonomy" id="1577792"/>
    <lineage>
        <taxon>Bacteria</taxon>
        <taxon>Bacillati</taxon>
        <taxon>Bacillota</taxon>
        <taxon>Clostridia</taxon>
        <taxon>Peptostreptococcales</taxon>
        <taxon>Peptostreptococcaceae</taxon>
        <taxon>Terrisporobacter</taxon>
    </lineage>
</organism>